<keyword evidence="2" id="KW-1185">Reference proteome</keyword>
<dbReference type="AlphaFoldDB" id="A0A2P5CKZ4"/>
<dbReference type="OrthoDB" id="10280240at2759"/>
<sequence length="156" mass="17361">MWFRYTFPSFTVTADANRCFGPLNVATSDAVSHPSELSTSLAEGFPATTSLVGESMNDNQEPIWVVNNAIQSNQVLVPLLGSEERVSYDGKQLSIRPNFPDFTGFAICDICIPFCIHCYVIRKGFLITYTPIKGPIMKCINNQSQNERSKLHKVPP</sequence>
<accession>A0A2P5CKZ4</accession>
<comment type="caution">
    <text evidence="1">The sequence shown here is derived from an EMBL/GenBank/DDBJ whole genome shotgun (WGS) entry which is preliminary data.</text>
</comment>
<organism evidence="1 2">
    <name type="scientific">Parasponia andersonii</name>
    <name type="common">Sponia andersonii</name>
    <dbReference type="NCBI Taxonomy" id="3476"/>
    <lineage>
        <taxon>Eukaryota</taxon>
        <taxon>Viridiplantae</taxon>
        <taxon>Streptophyta</taxon>
        <taxon>Embryophyta</taxon>
        <taxon>Tracheophyta</taxon>
        <taxon>Spermatophyta</taxon>
        <taxon>Magnoliopsida</taxon>
        <taxon>eudicotyledons</taxon>
        <taxon>Gunneridae</taxon>
        <taxon>Pentapetalae</taxon>
        <taxon>rosids</taxon>
        <taxon>fabids</taxon>
        <taxon>Rosales</taxon>
        <taxon>Cannabaceae</taxon>
        <taxon>Parasponia</taxon>
    </lineage>
</organism>
<evidence type="ECO:0000313" key="2">
    <source>
        <dbReference type="Proteomes" id="UP000237105"/>
    </source>
</evidence>
<dbReference type="EMBL" id="JXTB01000119">
    <property type="protein sequence ID" value="PON61714.1"/>
    <property type="molecule type" value="Genomic_DNA"/>
</dbReference>
<name>A0A2P5CKZ4_PARAD</name>
<dbReference type="Proteomes" id="UP000237105">
    <property type="component" value="Unassembled WGS sequence"/>
</dbReference>
<gene>
    <name evidence="1" type="ORF">PanWU01x14_143730</name>
</gene>
<protein>
    <submittedName>
        <fullName evidence="1">Uncharacterized protein</fullName>
    </submittedName>
</protein>
<evidence type="ECO:0000313" key="1">
    <source>
        <dbReference type="EMBL" id="PON61714.1"/>
    </source>
</evidence>
<proteinExistence type="predicted"/>
<reference evidence="2" key="1">
    <citation type="submission" date="2016-06" db="EMBL/GenBank/DDBJ databases">
        <title>Parallel loss of symbiosis genes in relatives of nitrogen-fixing non-legume Parasponia.</title>
        <authorList>
            <person name="Van Velzen R."/>
            <person name="Holmer R."/>
            <person name="Bu F."/>
            <person name="Rutten L."/>
            <person name="Van Zeijl A."/>
            <person name="Liu W."/>
            <person name="Santuari L."/>
            <person name="Cao Q."/>
            <person name="Sharma T."/>
            <person name="Shen D."/>
            <person name="Roswanjaya Y."/>
            <person name="Wardhani T."/>
            <person name="Kalhor M.S."/>
            <person name="Jansen J."/>
            <person name="Van den Hoogen J."/>
            <person name="Gungor B."/>
            <person name="Hartog M."/>
            <person name="Hontelez J."/>
            <person name="Verver J."/>
            <person name="Yang W.-C."/>
            <person name="Schijlen E."/>
            <person name="Repin R."/>
            <person name="Schilthuizen M."/>
            <person name="Schranz E."/>
            <person name="Heidstra R."/>
            <person name="Miyata K."/>
            <person name="Fedorova E."/>
            <person name="Kohlen W."/>
            <person name="Bisseling T."/>
            <person name="Smit S."/>
            <person name="Geurts R."/>
        </authorList>
    </citation>
    <scope>NUCLEOTIDE SEQUENCE [LARGE SCALE GENOMIC DNA]</scope>
    <source>
        <strain evidence="2">cv. WU1-14</strain>
    </source>
</reference>